<evidence type="ECO:0000256" key="2">
    <source>
        <dbReference type="ARBA" id="ARBA00022692"/>
    </source>
</evidence>
<evidence type="ECO:0000256" key="5">
    <source>
        <dbReference type="SAM" id="MobiDB-lite"/>
    </source>
</evidence>
<dbReference type="EMBL" id="VXIV02001606">
    <property type="protein sequence ID" value="KAF6031414.1"/>
    <property type="molecule type" value="Genomic_DNA"/>
</dbReference>
<dbReference type="GO" id="GO:0043069">
    <property type="term" value="P:negative regulation of programmed cell death"/>
    <property type="evidence" value="ECO:0007669"/>
    <property type="project" value="TreeGrafter"/>
</dbReference>
<protein>
    <submittedName>
        <fullName evidence="8">TM7SF3</fullName>
    </submittedName>
</protein>
<feature type="transmembrane region" description="Helical" evidence="6">
    <location>
        <begin position="330"/>
        <end position="348"/>
    </location>
</feature>
<sequence length="453" mass="50087">MYQIVAHHQFHVDETGFSIGDVIFAGDNSALYVNKTSNSTFNVYCTYTRFTKSDPTPGGCNLEYNFENDPNIHTWYDGFHLWVEFQYSNVDDLPCDNSQNYSRLAYSIYALYFDVGNSDEDFTDTLTKYLSGDPGPGTKLLDHVRTSSSKPATVITSYPDQPLLVSVVVSDTLTGGKATYVSTVSYGFQWYYYLLASVLGLIGLFLTFAAHRYFYCEVFIYGFLTVLFCSFIGLLIARVPPSALLAGSVGAGLLGGALWLTLWYAAGIATLNAALSAANAGFLVSSIAFYTPLVNLSMFDNKWEIWLMYPIPVVLVVLVFLFFAKKVNIASCAFLGSYMVVSAVSVYSNASLHHILLETIRRATIYQYYDVMFSAPFSAKDVGLLACWVILLITGCAIQLYTEKEKPDFPISPRKRVGDRTSVLSGEEEKLLASPESPSRTPAPDKSYGAINS</sequence>
<comment type="subcellular location">
    <subcellularLocation>
        <location evidence="1">Membrane</location>
        <topology evidence="1">Multi-pass membrane protein</topology>
    </subcellularLocation>
</comment>
<evidence type="ECO:0000256" key="4">
    <source>
        <dbReference type="ARBA" id="ARBA00023136"/>
    </source>
</evidence>
<dbReference type="PANTHER" id="PTHR15937:SF3">
    <property type="entry name" value="TRANSMEMBRANE 7 SUPERFAMILY MEMBER 3"/>
    <property type="match status" value="1"/>
</dbReference>
<dbReference type="Pfam" id="PF25992">
    <property type="entry name" value="Ig_TM7SF3_N"/>
    <property type="match status" value="1"/>
</dbReference>
<reference evidence="8" key="1">
    <citation type="submission" date="2020-06" db="EMBL/GenBank/DDBJ databases">
        <title>Draft genome of Bugula neritina, a colonial animal packing powerful symbionts and potential medicines.</title>
        <authorList>
            <person name="Rayko M."/>
        </authorList>
    </citation>
    <scope>NUCLEOTIDE SEQUENCE [LARGE SCALE GENOMIC DNA]</scope>
    <source>
        <strain evidence="8">Kwan_BN1</strain>
    </source>
</reference>
<keyword evidence="2 6" id="KW-0812">Transmembrane</keyword>
<evidence type="ECO:0000256" key="6">
    <source>
        <dbReference type="SAM" id="Phobius"/>
    </source>
</evidence>
<evidence type="ECO:0000259" key="7">
    <source>
        <dbReference type="Pfam" id="PF13886"/>
    </source>
</evidence>
<dbReference type="PANTHER" id="PTHR15937">
    <property type="entry name" value="TRANSMEMBRANE 7 SUPERFAMILY MEMBER 3"/>
    <property type="match status" value="1"/>
</dbReference>
<dbReference type="InterPro" id="IPR025256">
    <property type="entry name" value="TM7S3/TM198-like_dom"/>
</dbReference>
<feature type="transmembrane region" description="Helical" evidence="6">
    <location>
        <begin position="273"/>
        <end position="293"/>
    </location>
</feature>
<dbReference type="GO" id="GO:0005886">
    <property type="term" value="C:plasma membrane"/>
    <property type="evidence" value="ECO:0007669"/>
    <property type="project" value="TreeGrafter"/>
</dbReference>
<keyword evidence="4 6" id="KW-0472">Membrane</keyword>
<evidence type="ECO:0000313" key="8">
    <source>
        <dbReference type="EMBL" id="KAF6031414.1"/>
    </source>
</evidence>
<evidence type="ECO:0000256" key="1">
    <source>
        <dbReference type="ARBA" id="ARBA00004141"/>
    </source>
</evidence>
<feature type="transmembrane region" description="Helical" evidence="6">
    <location>
        <begin position="305"/>
        <end position="323"/>
    </location>
</feature>
<proteinExistence type="predicted"/>
<feature type="transmembrane region" description="Helical" evidence="6">
    <location>
        <begin position="190"/>
        <end position="211"/>
    </location>
</feature>
<name>A0A7J7K0C0_BUGNE</name>
<dbReference type="Pfam" id="PF13886">
    <property type="entry name" value="TM7S3_TM198"/>
    <property type="match status" value="1"/>
</dbReference>
<feature type="transmembrane region" description="Helical" evidence="6">
    <location>
        <begin position="218"/>
        <end position="237"/>
    </location>
</feature>
<dbReference type="Proteomes" id="UP000593567">
    <property type="component" value="Unassembled WGS sequence"/>
</dbReference>
<feature type="transmembrane region" description="Helical" evidence="6">
    <location>
        <begin position="243"/>
        <end position="266"/>
    </location>
</feature>
<feature type="transmembrane region" description="Helical" evidence="6">
    <location>
        <begin position="382"/>
        <end position="401"/>
    </location>
</feature>
<evidence type="ECO:0000256" key="3">
    <source>
        <dbReference type="ARBA" id="ARBA00022989"/>
    </source>
</evidence>
<gene>
    <name evidence="8" type="ORF">EB796_010280</name>
</gene>
<comment type="caution">
    <text evidence="8">The sequence shown here is derived from an EMBL/GenBank/DDBJ whole genome shotgun (WGS) entry which is preliminary data.</text>
</comment>
<organism evidence="8 9">
    <name type="scientific">Bugula neritina</name>
    <name type="common">Brown bryozoan</name>
    <name type="synonym">Sertularia neritina</name>
    <dbReference type="NCBI Taxonomy" id="10212"/>
    <lineage>
        <taxon>Eukaryota</taxon>
        <taxon>Metazoa</taxon>
        <taxon>Spiralia</taxon>
        <taxon>Lophotrochozoa</taxon>
        <taxon>Bryozoa</taxon>
        <taxon>Gymnolaemata</taxon>
        <taxon>Cheilostomatida</taxon>
        <taxon>Flustrina</taxon>
        <taxon>Buguloidea</taxon>
        <taxon>Bugulidae</taxon>
        <taxon>Bugula</taxon>
    </lineage>
</organism>
<keyword evidence="3 6" id="KW-1133">Transmembrane helix</keyword>
<feature type="domain" description="TM7S3/TM198-like" evidence="7">
    <location>
        <begin position="197"/>
        <end position="400"/>
    </location>
</feature>
<feature type="region of interest" description="Disordered" evidence="5">
    <location>
        <begin position="408"/>
        <end position="453"/>
    </location>
</feature>
<evidence type="ECO:0000313" key="9">
    <source>
        <dbReference type="Proteomes" id="UP000593567"/>
    </source>
</evidence>
<dbReference type="OrthoDB" id="5967337at2759"/>
<keyword evidence="9" id="KW-1185">Reference proteome</keyword>
<dbReference type="AlphaFoldDB" id="A0A7J7K0C0"/>
<dbReference type="InterPro" id="IPR042502">
    <property type="entry name" value="TM7SF3"/>
</dbReference>
<accession>A0A7J7K0C0</accession>